<dbReference type="CDD" id="cd00156">
    <property type="entry name" value="REC"/>
    <property type="match status" value="2"/>
</dbReference>
<keyword evidence="4" id="KW-0808">Transferase</keyword>
<dbReference type="Proteomes" id="UP000753908">
    <property type="component" value="Unassembled WGS sequence"/>
</dbReference>
<dbReference type="SMART" id="SM00091">
    <property type="entry name" value="PAS"/>
    <property type="match status" value="1"/>
</dbReference>
<dbReference type="CDD" id="cd00082">
    <property type="entry name" value="HisKA"/>
    <property type="match status" value="1"/>
</dbReference>
<feature type="domain" description="Response regulatory" evidence="11">
    <location>
        <begin position="7"/>
        <end position="124"/>
    </location>
</feature>
<dbReference type="Pfam" id="PF00072">
    <property type="entry name" value="Response_reg"/>
    <property type="match status" value="2"/>
</dbReference>
<evidence type="ECO:0000259" key="10">
    <source>
        <dbReference type="PROSITE" id="PS50109"/>
    </source>
</evidence>
<dbReference type="SUPFAM" id="SSF47384">
    <property type="entry name" value="Homodimeric domain of signal transducing histidine kinase"/>
    <property type="match status" value="1"/>
</dbReference>
<dbReference type="PROSITE" id="PS50112">
    <property type="entry name" value="PAS"/>
    <property type="match status" value="1"/>
</dbReference>
<evidence type="ECO:0000259" key="11">
    <source>
        <dbReference type="PROSITE" id="PS50110"/>
    </source>
</evidence>
<feature type="domain" description="Response regulatory" evidence="11">
    <location>
        <begin position="511"/>
        <end position="627"/>
    </location>
</feature>
<dbReference type="PANTHER" id="PTHR43065">
    <property type="entry name" value="SENSOR HISTIDINE KINASE"/>
    <property type="match status" value="1"/>
</dbReference>
<dbReference type="SMART" id="SM00387">
    <property type="entry name" value="HATPase_c"/>
    <property type="match status" value="1"/>
</dbReference>
<evidence type="ECO:0000313" key="15">
    <source>
        <dbReference type="Proteomes" id="UP000753908"/>
    </source>
</evidence>
<dbReference type="InterPro" id="IPR011006">
    <property type="entry name" value="CheY-like_superfamily"/>
</dbReference>
<evidence type="ECO:0000256" key="8">
    <source>
        <dbReference type="ARBA" id="ARBA00023012"/>
    </source>
</evidence>
<dbReference type="Pfam" id="PF02518">
    <property type="entry name" value="HATPase_c"/>
    <property type="match status" value="1"/>
</dbReference>
<dbReference type="PRINTS" id="PR00344">
    <property type="entry name" value="BCTRLSENSOR"/>
</dbReference>
<evidence type="ECO:0000313" key="14">
    <source>
        <dbReference type="EMBL" id="MBW4546249.1"/>
    </source>
</evidence>
<keyword evidence="5" id="KW-0547">Nucleotide-binding</keyword>
<dbReference type="Gene3D" id="3.30.450.20">
    <property type="entry name" value="PAS domain"/>
    <property type="match status" value="1"/>
</dbReference>
<dbReference type="Gene3D" id="3.40.50.2300">
    <property type="match status" value="2"/>
</dbReference>
<dbReference type="InterPro" id="IPR000700">
    <property type="entry name" value="PAS-assoc_C"/>
</dbReference>
<evidence type="ECO:0000259" key="13">
    <source>
        <dbReference type="PROSITE" id="PS50113"/>
    </source>
</evidence>
<dbReference type="InterPro" id="IPR001610">
    <property type="entry name" value="PAC"/>
</dbReference>
<dbReference type="SMART" id="SM00388">
    <property type="entry name" value="HisKA"/>
    <property type="match status" value="1"/>
</dbReference>
<dbReference type="Pfam" id="PF00512">
    <property type="entry name" value="HisKA"/>
    <property type="match status" value="1"/>
</dbReference>
<dbReference type="SMART" id="SM00448">
    <property type="entry name" value="REC"/>
    <property type="match status" value="2"/>
</dbReference>
<dbReference type="SMART" id="SM00086">
    <property type="entry name" value="PAC"/>
    <property type="match status" value="1"/>
</dbReference>
<dbReference type="Pfam" id="PF00989">
    <property type="entry name" value="PAS"/>
    <property type="match status" value="1"/>
</dbReference>
<evidence type="ECO:0000256" key="6">
    <source>
        <dbReference type="ARBA" id="ARBA00022777"/>
    </source>
</evidence>
<keyword evidence="8" id="KW-0902">Two-component regulatory system</keyword>
<gene>
    <name evidence="14" type="ORF">KME25_17660</name>
</gene>
<dbReference type="Gene3D" id="1.10.287.130">
    <property type="match status" value="1"/>
</dbReference>
<dbReference type="SUPFAM" id="SSF55785">
    <property type="entry name" value="PYP-like sensor domain (PAS domain)"/>
    <property type="match status" value="1"/>
</dbReference>
<dbReference type="GO" id="GO:0005524">
    <property type="term" value="F:ATP binding"/>
    <property type="evidence" value="ECO:0007669"/>
    <property type="project" value="UniProtKB-KW"/>
</dbReference>
<evidence type="ECO:0000256" key="1">
    <source>
        <dbReference type="ARBA" id="ARBA00000085"/>
    </source>
</evidence>
<evidence type="ECO:0000256" key="7">
    <source>
        <dbReference type="ARBA" id="ARBA00022840"/>
    </source>
</evidence>
<dbReference type="PANTHER" id="PTHR43065:SF46">
    <property type="entry name" value="C4-DICARBOXYLATE TRANSPORT SENSOR PROTEIN DCTB"/>
    <property type="match status" value="1"/>
</dbReference>
<proteinExistence type="predicted"/>
<dbReference type="InterPro" id="IPR036097">
    <property type="entry name" value="HisK_dim/P_sf"/>
</dbReference>
<dbReference type="GO" id="GO:0000155">
    <property type="term" value="F:phosphorelay sensor kinase activity"/>
    <property type="evidence" value="ECO:0007669"/>
    <property type="project" value="InterPro"/>
</dbReference>
<comment type="catalytic activity">
    <reaction evidence="1">
        <text>ATP + protein L-histidine = ADP + protein N-phospho-L-histidine.</text>
        <dbReference type="EC" id="2.7.13.3"/>
    </reaction>
</comment>
<accession>A0A951PP41</accession>
<dbReference type="SUPFAM" id="SSF55874">
    <property type="entry name" value="ATPase domain of HSP90 chaperone/DNA topoisomerase II/histidine kinase"/>
    <property type="match status" value="1"/>
</dbReference>
<dbReference type="InterPro" id="IPR001789">
    <property type="entry name" value="Sig_transdc_resp-reg_receiver"/>
</dbReference>
<dbReference type="InterPro" id="IPR004358">
    <property type="entry name" value="Sig_transdc_His_kin-like_C"/>
</dbReference>
<dbReference type="InterPro" id="IPR013767">
    <property type="entry name" value="PAS_fold"/>
</dbReference>
<dbReference type="Gene3D" id="3.30.565.10">
    <property type="entry name" value="Histidine kinase-like ATPase, C-terminal domain"/>
    <property type="match status" value="1"/>
</dbReference>
<dbReference type="InterPro" id="IPR005467">
    <property type="entry name" value="His_kinase_dom"/>
</dbReference>
<dbReference type="AlphaFoldDB" id="A0A951PP41"/>
<dbReference type="InterPro" id="IPR003594">
    <property type="entry name" value="HATPase_dom"/>
</dbReference>
<feature type="domain" description="PAC" evidence="13">
    <location>
        <begin position="205"/>
        <end position="257"/>
    </location>
</feature>
<keyword evidence="6" id="KW-0418">Kinase</keyword>
<dbReference type="InterPro" id="IPR003661">
    <property type="entry name" value="HisK_dim/P_dom"/>
</dbReference>
<dbReference type="SUPFAM" id="SSF52172">
    <property type="entry name" value="CheY-like"/>
    <property type="match status" value="2"/>
</dbReference>
<keyword evidence="3 9" id="KW-0597">Phosphoprotein</keyword>
<reference evidence="14" key="1">
    <citation type="submission" date="2021-05" db="EMBL/GenBank/DDBJ databases">
        <authorList>
            <person name="Pietrasiak N."/>
            <person name="Ward R."/>
            <person name="Stajich J.E."/>
            <person name="Kurbessoian T."/>
        </authorList>
    </citation>
    <scope>NUCLEOTIDE SEQUENCE</scope>
    <source>
        <strain evidence="14">CPER-KK1</strain>
    </source>
</reference>
<dbReference type="PROSITE" id="PS50113">
    <property type="entry name" value="PAC"/>
    <property type="match status" value="1"/>
</dbReference>
<dbReference type="PROSITE" id="PS50110">
    <property type="entry name" value="RESPONSE_REGULATORY"/>
    <property type="match status" value="2"/>
</dbReference>
<dbReference type="InterPro" id="IPR035965">
    <property type="entry name" value="PAS-like_dom_sf"/>
</dbReference>
<feature type="domain" description="PAS" evidence="12">
    <location>
        <begin position="133"/>
        <end position="203"/>
    </location>
</feature>
<name>A0A951PP41_9CYAN</name>
<feature type="domain" description="Histidine kinase" evidence="10">
    <location>
        <begin position="270"/>
        <end position="492"/>
    </location>
</feature>
<keyword evidence="7" id="KW-0067">ATP-binding</keyword>
<dbReference type="EC" id="2.7.13.3" evidence="2"/>
<evidence type="ECO:0000259" key="12">
    <source>
        <dbReference type="PROSITE" id="PS50112"/>
    </source>
</evidence>
<evidence type="ECO:0000256" key="5">
    <source>
        <dbReference type="ARBA" id="ARBA00022741"/>
    </source>
</evidence>
<dbReference type="InterPro" id="IPR036890">
    <property type="entry name" value="HATPase_C_sf"/>
</dbReference>
<evidence type="ECO:0000256" key="3">
    <source>
        <dbReference type="ARBA" id="ARBA00022553"/>
    </source>
</evidence>
<sequence>MNNDPVKVLLVDDDEDDYILTQGWFTEIEGIRFEVDWVASYEAALKAIAKNQHDVYLFDYRLGERTGLELLQEAVANGCKAPIILLTGQGDHEVDIEAMNAGAADYLEKDKLGAPLLERSIRYAIERKRAEQKISEQAALLDVATDAILVRDLDNQILFWNKGAERLYGWKALEAVGKNALDLLDGEQQAKLKQVQKILVQNGEWQGELHQLTKDDKEVIVESRWTLVRDEEGQPKSILVVNTDITQKKQLEAQFLRAQRMESIGTLASGIAHDLNNVLTPILMTAQLLEAEPQEERYQRLIPVLVANAKRGANLVKQVLSFAKGLEGKFTILQVKHLISEIRQIIKETFPKSIEIRTDIPQTLWTVSGDATQLHQVLMNLCVNARDAMPDGGRLSICAENQFIDRSYAQMHLDAQVGSYIVVTVTDTGIGIPPEILDRIFEPFFTTKELGKGTGLGLSTVMGIIKSHNGFINVSSVIGKGTEFKVYIPAIESTETEVLEDTELPIGHEELILVVDDEVAIREITKTSLEAYNYKVMTACDGIEAVALYAEHRDKISVVLTDMMMPSMDGLTTIRTLRKINPQVKIIAISGLASSDKLAAVIGTGVKTFLSKPFTTQELLKTLDGLLRYNPTSNASNEQLQTRL</sequence>
<organism evidence="14 15">
    <name type="scientific">Symplocastrum torsivum CPER-KK1</name>
    <dbReference type="NCBI Taxonomy" id="450513"/>
    <lineage>
        <taxon>Bacteria</taxon>
        <taxon>Bacillati</taxon>
        <taxon>Cyanobacteriota</taxon>
        <taxon>Cyanophyceae</taxon>
        <taxon>Oscillatoriophycideae</taxon>
        <taxon>Oscillatoriales</taxon>
        <taxon>Microcoleaceae</taxon>
        <taxon>Symplocastrum</taxon>
    </lineage>
</organism>
<comment type="caution">
    <text evidence="14">The sequence shown here is derived from an EMBL/GenBank/DDBJ whole genome shotgun (WGS) entry which is preliminary data.</text>
</comment>
<dbReference type="InterPro" id="IPR000014">
    <property type="entry name" value="PAS"/>
</dbReference>
<feature type="modified residue" description="4-aspartylphosphate" evidence="9">
    <location>
        <position position="59"/>
    </location>
</feature>
<evidence type="ECO:0000256" key="4">
    <source>
        <dbReference type="ARBA" id="ARBA00022679"/>
    </source>
</evidence>
<protein>
    <recommendedName>
        <fullName evidence="2">histidine kinase</fullName>
        <ecNumber evidence="2">2.7.13.3</ecNumber>
    </recommendedName>
</protein>
<reference evidence="14" key="2">
    <citation type="journal article" date="2022" name="Microbiol. Resour. Announc.">
        <title>Metagenome Sequencing to Explore Phylogenomics of Terrestrial Cyanobacteria.</title>
        <authorList>
            <person name="Ward R.D."/>
            <person name="Stajich J.E."/>
            <person name="Johansen J.R."/>
            <person name="Huntemann M."/>
            <person name="Clum A."/>
            <person name="Foster B."/>
            <person name="Foster B."/>
            <person name="Roux S."/>
            <person name="Palaniappan K."/>
            <person name="Varghese N."/>
            <person name="Mukherjee S."/>
            <person name="Reddy T.B.K."/>
            <person name="Daum C."/>
            <person name="Copeland A."/>
            <person name="Chen I.A."/>
            <person name="Ivanova N.N."/>
            <person name="Kyrpides N.C."/>
            <person name="Shapiro N."/>
            <person name="Eloe-Fadrosh E.A."/>
            <person name="Pietrasiak N."/>
        </authorList>
    </citation>
    <scope>NUCLEOTIDE SEQUENCE</scope>
    <source>
        <strain evidence="14">CPER-KK1</strain>
    </source>
</reference>
<feature type="modified residue" description="4-aspartylphosphate" evidence="9">
    <location>
        <position position="562"/>
    </location>
</feature>
<dbReference type="EMBL" id="JAHHIF010000023">
    <property type="protein sequence ID" value="MBW4546249.1"/>
    <property type="molecule type" value="Genomic_DNA"/>
</dbReference>
<evidence type="ECO:0000256" key="9">
    <source>
        <dbReference type="PROSITE-ProRule" id="PRU00169"/>
    </source>
</evidence>
<evidence type="ECO:0000256" key="2">
    <source>
        <dbReference type="ARBA" id="ARBA00012438"/>
    </source>
</evidence>
<dbReference type="CDD" id="cd00130">
    <property type="entry name" value="PAS"/>
    <property type="match status" value="1"/>
</dbReference>
<dbReference type="NCBIfam" id="TIGR00229">
    <property type="entry name" value="sensory_box"/>
    <property type="match status" value="1"/>
</dbReference>
<dbReference type="PROSITE" id="PS50109">
    <property type="entry name" value="HIS_KIN"/>
    <property type="match status" value="1"/>
</dbReference>
<dbReference type="GO" id="GO:0006355">
    <property type="term" value="P:regulation of DNA-templated transcription"/>
    <property type="evidence" value="ECO:0007669"/>
    <property type="project" value="InterPro"/>
</dbReference>